<feature type="region of interest" description="Disordered" evidence="1">
    <location>
        <begin position="37"/>
        <end position="63"/>
    </location>
</feature>
<reference evidence="3" key="2">
    <citation type="submission" date="2015-01" db="EMBL/GenBank/DDBJ databases">
        <title>Evolutionary Origins and Diversification of the Mycorrhizal Mutualists.</title>
        <authorList>
            <consortium name="DOE Joint Genome Institute"/>
            <consortium name="Mycorrhizal Genomics Consortium"/>
            <person name="Kohler A."/>
            <person name="Kuo A."/>
            <person name="Nagy L.G."/>
            <person name="Floudas D."/>
            <person name="Copeland A."/>
            <person name="Barry K.W."/>
            <person name="Cichocki N."/>
            <person name="Veneault-Fourrey C."/>
            <person name="LaButti K."/>
            <person name="Lindquist E.A."/>
            <person name="Lipzen A."/>
            <person name="Lundell T."/>
            <person name="Morin E."/>
            <person name="Murat C."/>
            <person name="Riley R."/>
            <person name="Ohm R."/>
            <person name="Sun H."/>
            <person name="Tunlid A."/>
            <person name="Henrissat B."/>
            <person name="Grigoriev I.V."/>
            <person name="Hibbett D.S."/>
            <person name="Martin F."/>
        </authorList>
    </citation>
    <scope>NUCLEOTIDE SEQUENCE [LARGE SCALE GENOMIC DNA]</scope>
    <source>
        <strain evidence="3">Ve08.2h10</strain>
    </source>
</reference>
<reference evidence="2 3" key="1">
    <citation type="submission" date="2014-04" db="EMBL/GenBank/DDBJ databases">
        <authorList>
            <consortium name="DOE Joint Genome Institute"/>
            <person name="Kuo A."/>
            <person name="Kohler A."/>
            <person name="Jargeat P."/>
            <person name="Nagy L.G."/>
            <person name="Floudas D."/>
            <person name="Copeland A."/>
            <person name="Barry K.W."/>
            <person name="Cichocki N."/>
            <person name="Veneault-Fourrey C."/>
            <person name="LaButti K."/>
            <person name="Lindquist E.A."/>
            <person name="Lipzen A."/>
            <person name="Lundell T."/>
            <person name="Morin E."/>
            <person name="Murat C."/>
            <person name="Sun H."/>
            <person name="Tunlid A."/>
            <person name="Henrissat B."/>
            <person name="Grigoriev I.V."/>
            <person name="Hibbett D.S."/>
            <person name="Martin F."/>
            <person name="Nordberg H.P."/>
            <person name="Cantor M.N."/>
            <person name="Hua S.X."/>
        </authorList>
    </citation>
    <scope>NUCLEOTIDE SEQUENCE [LARGE SCALE GENOMIC DNA]</scope>
    <source>
        <strain evidence="2 3">Ve08.2h10</strain>
    </source>
</reference>
<dbReference type="HOGENOM" id="CLU_1062093_0_0_1"/>
<dbReference type="AlphaFoldDB" id="A0A0D0CI99"/>
<organism evidence="2 3">
    <name type="scientific">Paxillus rubicundulus Ve08.2h10</name>
    <dbReference type="NCBI Taxonomy" id="930991"/>
    <lineage>
        <taxon>Eukaryota</taxon>
        <taxon>Fungi</taxon>
        <taxon>Dikarya</taxon>
        <taxon>Basidiomycota</taxon>
        <taxon>Agaricomycotina</taxon>
        <taxon>Agaricomycetes</taxon>
        <taxon>Agaricomycetidae</taxon>
        <taxon>Boletales</taxon>
        <taxon>Paxilineae</taxon>
        <taxon>Paxillaceae</taxon>
        <taxon>Paxillus</taxon>
    </lineage>
</organism>
<sequence length="262" mass="29284">MISFTNMSDSDARDLFPKAIRRPRPRVSVMNYRADKQHTSLQAQQWPDPDFSSDHDSHSSSRNDAASLILSGVLKGGERSLETDTGPFVNGGMMGFGQGCPTDSRGRYLYSQMGQRSHEISSECHSETTRSAIYNTPLAVVSTPVGEPQARRLVLDDIKVNMNLKRGRSPSENTMPLDPETPRHSRSVTEKLGTELLPNLHRQKRRRRLGPAFELDTRSSGARIQETLDIAVREVGKVVQKSLDRQTEVLSAILEVIRSKNE</sequence>
<feature type="compositionally biased region" description="Basic and acidic residues" evidence="1">
    <location>
        <begin position="52"/>
        <end position="61"/>
    </location>
</feature>
<gene>
    <name evidence="2" type="ORF">PAXRUDRAFT_716216</name>
</gene>
<feature type="region of interest" description="Disordered" evidence="1">
    <location>
        <begin position="165"/>
        <end position="185"/>
    </location>
</feature>
<dbReference type="InParanoid" id="A0A0D0CI99"/>
<evidence type="ECO:0000313" key="3">
    <source>
        <dbReference type="Proteomes" id="UP000054538"/>
    </source>
</evidence>
<dbReference type="Proteomes" id="UP000054538">
    <property type="component" value="Unassembled WGS sequence"/>
</dbReference>
<proteinExistence type="predicted"/>
<dbReference type="OrthoDB" id="2615199at2759"/>
<evidence type="ECO:0000313" key="2">
    <source>
        <dbReference type="EMBL" id="KIK82402.1"/>
    </source>
</evidence>
<protein>
    <submittedName>
        <fullName evidence="2">Uncharacterized protein</fullName>
    </submittedName>
</protein>
<accession>A0A0D0CI99</accession>
<name>A0A0D0CI99_9AGAM</name>
<evidence type="ECO:0000256" key="1">
    <source>
        <dbReference type="SAM" id="MobiDB-lite"/>
    </source>
</evidence>
<keyword evidence="3" id="KW-1185">Reference proteome</keyword>
<dbReference type="EMBL" id="KN825631">
    <property type="protein sequence ID" value="KIK82402.1"/>
    <property type="molecule type" value="Genomic_DNA"/>
</dbReference>